<sequence>MNESLTLAEKQFLQQVLNELKHEQINSEDRDTIKQQLLEHFQEAHDHGEDSLETIGDPATFVKDFFDVHGIFPHPAIKKNPNSWSIFIIATLTFITTFLTSQFILSLVLTDSFQPQHPNPFFQYNILYNISEHPWWNYMLLAISLSIAFVVSFLVFAFVRKRNVA</sequence>
<dbReference type="EMBL" id="LILD01000014">
    <property type="protein sequence ID" value="KOO36243.1"/>
    <property type="molecule type" value="Genomic_DNA"/>
</dbReference>
<organism evidence="2">
    <name type="scientific">Halalkalibacterium halodurans</name>
    <name type="common">Bacillus halodurans</name>
    <dbReference type="NCBI Taxonomy" id="86665"/>
    <lineage>
        <taxon>Bacteria</taxon>
        <taxon>Bacillati</taxon>
        <taxon>Bacillota</taxon>
        <taxon>Bacilli</taxon>
        <taxon>Bacillales</taxon>
        <taxon>Bacillaceae</taxon>
        <taxon>Halalkalibacterium (ex Joshi et al. 2022)</taxon>
    </lineage>
</organism>
<accession>A0A0M0KCV2</accession>
<evidence type="ECO:0000313" key="2">
    <source>
        <dbReference type="EMBL" id="KOO36243.1"/>
    </source>
</evidence>
<dbReference type="AlphaFoldDB" id="A0A0M0KCV2"/>
<keyword evidence="1" id="KW-0812">Transmembrane</keyword>
<feature type="transmembrane region" description="Helical" evidence="1">
    <location>
        <begin position="135"/>
        <end position="159"/>
    </location>
</feature>
<keyword evidence="1" id="KW-0472">Membrane</keyword>
<dbReference type="GeneID" id="87596288"/>
<gene>
    <name evidence="2" type="ORF">AMD02_18845</name>
</gene>
<dbReference type="RefSeq" id="WP_053432470.1">
    <property type="nucleotide sequence ID" value="NZ_CP040441.1"/>
</dbReference>
<comment type="caution">
    <text evidence="2">The sequence shown here is derived from an EMBL/GenBank/DDBJ whole genome shotgun (WGS) entry which is preliminary data.</text>
</comment>
<name>A0A0M0KCV2_ALKHA</name>
<protein>
    <submittedName>
        <fullName evidence="2">Uncharacterized protein</fullName>
    </submittedName>
</protein>
<proteinExistence type="predicted"/>
<evidence type="ECO:0000256" key="1">
    <source>
        <dbReference type="SAM" id="Phobius"/>
    </source>
</evidence>
<feature type="transmembrane region" description="Helical" evidence="1">
    <location>
        <begin position="86"/>
        <end position="109"/>
    </location>
</feature>
<dbReference type="PATRIC" id="fig|136160.3.peg.3740"/>
<keyword evidence="1" id="KW-1133">Transmembrane helix</keyword>
<reference evidence="2" key="1">
    <citation type="submission" date="2015-08" db="EMBL/GenBank/DDBJ databases">
        <title>Complete DNA Sequence of Pseudomonas syringae pv. actinidiae, the Causal Agent of Kiwifruit Canker Disease.</title>
        <authorList>
            <person name="Rikkerink E.H.A."/>
            <person name="Fineran P.C."/>
        </authorList>
    </citation>
    <scope>NUCLEOTIDE SEQUENCE</scope>
    <source>
        <strain evidence="2">DSM 13666</strain>
    </source>
</reference>